<dbReference type="InterPro" id="IPR032710">
    <property type="entry name" value="NTF2-like_dom_sf"/>
</dbReference>
<proteinExistence type="predicted"/>
<accession>A0ABP7AYI3</accession>
<dbReference type="Pfam" id="PF07366">
    <property type="entry name" value="SnoaL"/>
    <property type="match status" value="1"/>
</dbReference>
<dbReference type="Proteomes" id="UP001500902">
    <property type="component" value="Unassembled WGS sequence"/>
</dbReference>
<reference evidence="2" key="1">
    <citation type="journal article" date="2019" name="Int. J. Syst. Evol. Microbiol.">
        <title>The Global Catalogue of Microorganisms (GCM) 10K type strain sequencing project: providing services to taxonomists for standard genome sequencing and annotation.</title>
        <authorList>
            <consortium name="The Broad Institute Genomics Platform"/>
            <consortium name="The Broad Institute Genome Sequencing Center for Infectious Disease"/>
            <person name="Wu L."/>
            <person name="Ma J."/>
        </authorList>
    </citation>
    <scope>NUCLEOTIDE SEQUENCE [LARGE SCALE GENOMIC DNA]</scope>
    <source>
        <strain evidence="2">JCM 16904</strain>
    </source>
</reference>
<protein>
    <submittedName>
        <fullName evidence="1">Ester cyclase</fullName>
    </submittedName>
</protein>
<dbReference type="EMBL" id="BAAAZP010000003">
    <property type="protein sequence ID" value="GAA3643140.1"/>
    <property type="molecule type" value="Genomic_DNA"/>
</dbReference>
<organism evidence="1 2">
    <name type="scientific">Nonomuraea antimicrobica</name>
    <dbReference type="NCBI Taxonomy" id="561173"/>
    <lineage>
        <taxon>Bacteria</taxon>
        <taxon>Bacillati</taxon>
        <taxon>Actinomycetota</taxon>
        <taxon>Actinomycetes</taxon>
        <taxon>Streptosporangiales</taxon>
        <taxon>Streptosporangiaceae</taxon>
        <taxon>Nonomuraea</taxon>
    </lineage>
</organism>
<gene>
    <name evidence="1" type="ORF">GCM10022224_001900</name>
</gene>
<dbReference type="InterPro" id="IPR009959">
    <property type="entry name" value="Cyclase_SnoaL-like"/>
</dbReference>
<name>A0ABP7AYI3_9ACTN</name>
<comment type="caution">
    <text evidence="1">The sequence shown here is derived from an EMBL/GenBank/DDBJ whole genome shotgun (WGS) entry which is preliminary data.</text>
</comment>
<dbReference type="PANTHER" id="PTHR38436">
    <property type="entry name" value="POLYKETIDE CYCLASE SNOAL-LIKE DOMAIN"/>
    <property type="match status" value="1"/>
</dbReference>
<dbReference type="Gene3D" id="3.10.450.50">
    <property type="match status" value="1"/>
</dbReference>
<sequence>MSAGTSNKAVFARLQEAINSRDEARIAKMIDEIVEPDALFHSPAPTDATAAQALKQVWTVLLRAFPDIHVAVEDVIAEGDKVVSRNTVTGTHLGEYRGLAPTGRSVTYHEIFIIRFAGGRVAEIWGVVDVFSQLRQLGALPGGAL</sequence>
<dbReference type="SUPFAM" id="SSF54427">
    <property type="entry name" value="NTF2-like"/>
    <property type="match status" value="1"/>
</dbReference>
<keyword evidence="2" id="KW-1185">Reference proteome</keyword>
<dbReference type="PANTHER" id="PTHR38436:SF1">
    <property type="entry name" value="ESTER CYCLASE"/>
    <property type="match status" value="1"/>
</dbReference>
<evidence type="ECO:0000313" key="1">
    <source>
        <dbReference type="EMBL" id="GAA3643140.1"/>
    </source>
</evidence>
<dbReference type="RefSeq" id="WP_344871891.1">
    <property type="nucleotide sequence ID" value="NZ_BAAAZP010000003.1"/>
</dbReference>
<evidence type="ECO:0000313" key="2">
    <source>
        <dbReference type="Proteomes" id="UP001500902"/>
    </source>
</evidence>